<name>A0A8H3TVU0_9TREE</name>
<accession>A0A8H3TVU0</accession>
<feature type="domain" description="Protein CPL1-like" evidence="1">
    <location>
        <begin position="116"/>
        <end position="174"/>
    </location>
</feature>
<dbReference type="OrthoDB" id="439917at2759"/>
<proteinExistence type="predicted"/>
<keyword evidence="3" id="KW-1185">Reference proteome</keyword>
<reference evidence="2" key="1">
    <citation type="submission" date="2020-07" db="EMBL/GenBank/DDBJ databases">
        <title>Draft Genome Sequence of a Deep-Sea Yeast, Naganishia (Cryptococcus) liquefaciens strain N6.</title>
        <authorList>
            <person name="Han Y.W."/>
            <person name="Kajitani R."/>
            <person name="Morimoto H."/>
            <person name="Parhat M."/>
            <person name="Tsubouchi H."/>
            <person name="Bakenova O."/>
            <person name="Ogata M."/>
            <person name="Argunhan B."/>
            <person name="Aoki R."/>
            <person name="Kajiwara S."/>
            <person name="Itoh T."/>
            <person name="Iwasaki H."/>
        </authorList>
    </citation>
    <scope>NUCLEOTIDE SEQUENCE</scope>
    <source>
        <strain evidence="2">N6</strain>
    </source>
</reference>
<evidence type="ECO:0000313" key="2">
    <source>
        <dbReference type="EMBL" id="GHJ88033.1"/>
    </source>
</evidence>
<dbReference type="InterPro" id="IPR048661">
    <property type="entry name" value="CPL1-like"/>
</dbReference>
<evidence type="ECO:0000313" key="3">
    <source>
        <dbReference type="Proteomes" id="UP000620104"/>
    </source>
</evidence>
<dbReference type="Proteomes" id="UP000620104">
    <property type="component" value="Unassembled WGS sequence"/>
</dbReference>
<evidence type="ECO:0000259" key="1">
    <source>
        <dbReference type="Pfam" id="PF21671"/>
    </source>
</evidence>
<sequence>MSKWNGGCADVPARQVGETCSSSEVCVGAESLYEQPPFCGGTTPICGGAGTSCYGDGSGSGPDPVCASGQCFQFGCTAPTVSPGLKKRADLPAQHIVKQRLCPRGYEPCPVFGGGYECIDVLRDIESCGGCSGLGGIDCSADVHAVDVSCVSGHCVISACEYGFTVAAENNTCIAT</sequence>
<dbReference type="AlphaFoldDB" id="A0A8H3TVU0"/>
<protein>
    <recommendedName>
        <fullName evidence="1">Protein CPL1-like domain-containing protein</fullName>
    </recommendedName>
</protein>
<dbReference type="Pfam" id="PF21671">
    <property type="entry name" value="CPL1-like"/>
    <property type="match status" value="1"/>
</dbReference>
<dbReference type="InterPro" id="IPR038955">
    <property type="entry name" value="PriA/CPL1_fungi"/>
</dbReference>
<comment type="caution">
    <text evidence="2">The sequence shown here is derived from an EMBL/GenBank/DDBJ whole genome shotgun (WGS) entry which is preliminary data.</text>
</comment>
<gene>
    <name evidence="2" type="ORF">NliqN6_4435</name>
</gene>
<dbReference type="EMBL" id="BLZA01000028">
    <property type="protein sequence ID" value="GHJ88033.1"/>
    <property type="molecule type" value="Genomic_DNA"/>
</dbReference>
<dbReference type="PANTHER" id="PTHR35192:SF2">
    <property type="entry name" value="APPLE DOMAIN-CONTAINING PROTEIN"/>
    <property type="match status" value="1"/>
</dbReference>
<organism evidence="2 3">
    <name type="scientific">Naganishia liquefaciens</name>
    <dbReference type="NCBI Taxonomy" id="104408"/>
    <lineage>
        <taxon>Eukaryota</taxon>
        <taxon>Fungi</taxon>
        <taxon>Dikarya</taxon>
        <taxon>Basidiomycota</taxon>
        <taxon>Agaricomycotina</taxon>
        <taxon>Tremellomycetes</taxon>
        <taxon>Filobasidiales</taxon>
        <taxon>Filobasidiaceae</taxon>
        <taxon>Naganishia</taxon>
    </lineage>
</organism>
<dbReference type="PANTHER" id="PTHR35192">
    <property type="entry name" value="PROTEIN, PUTATIVE-RELATED"/>
    <property type="match status" value="1"/>
</dbReference>